<dbReference type="InterPro" id="IPR048469">
    <property type="entry name" value="YchJ-like_M"/>
</dbReference>
<evidence type="ECO:0000259" key="2">
    <source>
        <dbReference type="Pfam" id="PF17775"/>
    </source>
</evidence>
<dbReference type="Proteomes" id="UP000000466">
    <property type="component" value="Chromosome"/>
</dbReference>
<keyword evidence="4" id="KW-1185">Reference proteome</keyword>
<dbReference type="OrthoDB" id="21421at2"/>
<proteinExistence type="predicted"/>
<reference evidence="3 4" key="1">
    <citation type="journal article" date="2013" name="Genome Announc.">
        <title>Complete genome sequence of Simiduia agarivorans SA1(T), a marine bacterium able to degrade a variety of polysaccharides.</title>
        <authorList>
            <person name="Lin S.Y."/>
            <person name="Shieh W.Y."/>
            <person name="Chen J.S."/>
            <person name="Tang S.L."/>
        </authorList>
    </citation>
    <scope>NUCLEOTIDE SEQUENCE [LARGE SCALE GENOMIC DNA]</scope>
    <source>
        <strain evidence="4">DSM 21679 / JCM 13881 / BCRC 17597 / SA1</strain>
    </source>
</reference>
<name>K4KJI4_SIMAS</name>
<gene>
    <name evidence="3" type="ordered locus">M5M_05915</name>
</gene>
<feature type="domain" description="YchJ-like middle NTF2-like" evidence="2">
    <location>
        <begin position="29"/>
        <end position="119"/>
    </location>
</feature>
<feature type="region of interest" description="Disordered" evidence="1">
    <location>
        <begin position="120"/>
        <end position="150"/>
    </location>
</feature>
<evidence type="ECO:0000313" key="4">
    <source>
        <dbReference type="Proteomes" id="UP000000466"/>
    </source>
</evidence>
<dbReference type="Gene3D" id="3.10.450.50">
    <property type="match status" value="1"/>
</dbReference>
<protein>
    <recommendedName>
        <fullName evidence="2">YchJ-like middle NTF2-like domain-containing protein</fullName>
    </recommendedName>
</protein>
<evidence type="ECO:0000313" key="3">
    <source>
        <dbReference type="EMBL" id="AFU98380.2"/>
    </source>
</evidence>
<dbReference type="SUPFAM" id="SSF103642">
    <property type="entry name" value="Sec-C motif"/>
    <property type="match status" value="1"/>
</dbReference>
<dbReference type="Pfam" id="PF17775">
    <property type="entry name" value="YchJ_M-like"/>
    <property type="match status" value="1"/>
</dbReference>
<dbReference type="InterPro" id="IPR032710">
    <property type="entry name" value="NTF2-like_dom_sf"/>
</dbReference>
<dbReference type="PANTHER" id="PTHR33747:SF1">
    <property type="entry name" value="ADENYLATE CYCLASE-ASSOCIATED CAP C-TERMINAL DOMAIN-CONTAINING PROTEIN"/>
    <property type="match status" value="1"/>
</dbReference>
<dbReference type="HOGENOM" id="CLU_099590_0_0_6"/>
<dbReference type="EMBL" id="CP003746">
    <property type="protein sequence ID" value="AFU98380.2"/>
    <property type="molecule type" value="Genomic_DNA"/>
</dbReference>
<dbReference type="PANTHER" id="PTHR33747">
    <property type="entry name" value="UPF0225 PROTEIN SCO1677"/>
    <property type="match status" value="1"/>
</dbReference>
<accession>K4KJI4</accession>
<dbReference type="STRING" id="1117647.M5M_05915"/>
<evidence type="ECO:0000256" key="1">
    <source>
        <dbReference type="SAM" id="MobiDB-lite"/>
    </source>
</evidence>
<dbReference type="KEGG" id="saga:M5M_05915"/>
<dbReference type="Pfam" id="PF02810">
    <property type="entry name" value="SEC-C"/>
    <property type="match status" value="1"/>
</dbReference>
<sequence length="150" mass="16675">MLVESCPCCSGKSYAACCGPIHAGGAAASPETLMRSRFAAHALGLFDYILASWSDEARPAVDQAGLRDWLAAAQFGHLRVIAAQDDWVEFECWYKQNDQLEQLHDRSYFVHEHGHWRYHRSEAPRSKPSVPGRNDPCPCGSGKKHKKCCG</sequence>
<dbReference type="AlphaFoldDB" id="K4KJI4"/>
<dbReference type="InterPro" id="IPR004027">
    <property type="entry name" value="SEC_C_motif"/>
</dbReference>
<dbReference type="eggNOG" id="COG3012">
    <property type="taxonomic scope" value="Bacteria"/>
</dbReference>
<dbReference type="SUPFAM" id="SSF54427">
    <property type="entry name" value="NTF2-like"/>
    <property type="match status" value="1"/>
</dbReference>
<dbReference type="RefSeq" id="WP_016389250.1">
    <property type="nucleotide sequence ID" value="NC_018868.3"/>
</dbReference>
<organism evidence="3 4">
    <name type="scientific">Simiduia agarivorans (strain DSM 21679 / JCM 13881 / BCRC 17597 / SA1)</name>
    <dbReference type="NCBI Taxonomy" id="1117647"/>
    <lineage>
        <taxon>Bacteria</taxon>
        <taxon>Pseudomonadati</taxon>
        <taxon>Pseudomonadota</taxon>
        <taxon>Gammaproteobacteria</taxon>
        <taxon>Cellvibrionales</taxon>
        <taxon>Cellvibrionaceae</taxon>
        <taxon>Simiduia</taxon>
    </lineage>
</organism>